<dbReference type="InterPro" id="IPR028226">
    <property type="entry name" value="LIN37"/>
</dbReference>
<protein>
    <submittedName>
        <fullName evidence="1">Uncharacterized protein</fullName>
    </submittedName>
</protein>
<evidence type="ECO:0000313" key="1">
    <source>
        <dbReference type="EMBL" id="KAK0412743.1"/>
    </source>
</evidence>
<proteinExistence type="predicted"/>
<organism evidence="1 2">
    <name type="scientific">Steinernema hermaphroditum</name>
    <dbReference type="NCBI Taxonomy" id="289476"/>
    <lineage>
        <taxon>Eukaryota</taxon>
        <taxon>Metazoa</taxon>
        <taxon>Ecdysozoa</taxon>
        <taxon>Nematoda</taxon>
        <taxon>Chromadorea</taxon>
        <taxon>Rhabditida</taxon>
        <taxon>Tylenchina</taxon>
        <taxon>Panagrolaimomorpha</taxon>
        <taxon>Strongyloidoidea</taxon>
        <taxon>Steinernematidae</taxon>
        <taxon>Steinernema</taxon>
    </lineage>
</organism>
<accession>A0AA39LX18</accession>
<sequence>MELLEGLGTDIRSEIRMSQIKAEEGELTWSWEPKEEVMDFEAMDFEATDYERPSPSGVEVCDEALVAARRRFNELLDEIRSSTVVDTMSNEEPGRTGTTKRKYTYRKKPDFGEIYKLHGKSLTFYSTYEPIKDLCRKWVCGNNDYIFEEDAPLSMQPVKAPPPSDDVDLLNLVTKEATSLPRPCSKIPELGLIPPLTYRPETDVDTSDPCAILQDHLMHWKNIKQNWRGHAALRARRYQKSIQMLELMNQLSDEPVVFTL</sequence>
<dbReference type="AlphaFoldDB" id="A0AA39LX18"/>
<dbReference type="GO" id="GO:0017053">
    <property type="term" value="C:transcription repressor complex"/>
    <property type="evidence" value="ECO:0007669"/>
    <property type="project" value="InterPro"/>
</dbReference>
<dbReference type="Proteomes" id="UP001175271">
    <property type="component" value="Unassembled WGS sequence"/>
</dbReference>
<gene>
    <name evidence="1" type="ORF">QR680_006379</name>
</gene>
<name>A0AA39LX18_9BILA</name>
<reference evidence="1" key="1">
    <citation type="submission" date="2023-06" db="EMBL/GenBank/DDBJ databases">
        <title>Genomic analysis of the entomopathogenic nematode Steinernema hermaphroditum.</title>
        <authorList>
            <person name="Schwarz E.M."/>
            <person name="Heppert J.K."/>
            <person name="Baniya A."/>
            <person name="Schwartz H.T."/>
            <person name="Tan C.-H."/>
            <person name="Antoshechkin I."/>
            <person name="Sternberg P.W."/>
            <person name="Goodrich-Blair H."/>
            <person name="Dillman A.R."/>
        </authorList>
    </citation>
    <scope>NUCLEOTIDE SEQUENCE</scope>
    <source>
        <strain evidence="1">PS9179</strain>
        <tissue evidence="1">Whole animal</tissue>
    </source>
</reference>
<evidence type="ECO:0000313" key="2">
    <source>
        <dbReference type="Proteomes" id="UP001175271"/>
    </source>
</evidence>
<keyword evidence="2" id="KW-1185">Reference proteome</keyword>
<dbReference type="Pfam" id="PF15306">
    <property type="entry name" value="LIN37"/>
    <property type="match status" value="1"/>
</dbReference>
<comment type="caution">
    <text evidence="1">The sequence shown here is derived from an EMBL/GenBank/DDBJ whole genome shotgun (WGS) entry which is preliminary data.</text>
</comment>
<dbReference type="EMBL" id="JAUCMV010000003">
    <property type="protein sequence ID" value="KAK0412743.1"/>
    <property type="molecule type" value="Genomic_DNA"/>
</dbReference>